<evidence type="ECO:0000256" key="3">
    <source>
        <dbReference type="ARBA" id="ARBA00022741"/>
    </source>
</evidence>
<name>A0A6P6Y6Y9_DERPT</name>
<dbReference type="RefSeq" id="XP_027200289.1">
    <property type="nucleotide sequence ID" value="XM_027344488.1"/>
</dbReference>
<reference evidence="12" key="1">
    <citation type="submission" date="2025-08" db="UniProtKB">
        <authorList>
            <consortium name="RefSeq"/>
        </authorList>
    </citation>
    <scope>IDENTIFICATION</scope>
    <source>
        <strain evidence="12">Airmid</strain>
    </source>
</reference>
<keyword evidence="2" id="KW-0132">Cell division</keyword>
<evidence type="ECO:0000256" key="4">
    <source>
        <dbReference type="ARBA" id="ARBA00023054"/>
    </source>
</evidence>
<comment type="similarity">
    <text evidence="7 8">Belongs to the TRAFAC class TrmE-Era-EngA-EngB-Septin-like GTPase superfamily. Septin GTPase family.</text>
</comment>
<sequence length="389" mass="44525">MATTTSYLGFANLPNQVQRKFAKKGFEFNLMVVGESGLGKTTLINSLFGTNINSNRKIPTTQELLDRTLSIETTSMDIEERGVRLKLTVIDTPGYGDALNCSGNYDPILQYIDEQHRKYLTNESGLNRRQIRDTRVHCCFFFISPINYGLKPADVHFLKLLQHKVNIVPLIAKSDFLTPNETLTLKKRILEEIKQHKIDIYTIPDCDPDDDIEYKEHVRQLQNSMPFAVSSSVDIIEVNGERIRGREYPWGIVRTECDDHSDYVKLRSMLVSQMQDLHEVTHDLHYENYRSLHLANSGCDMSPMSRKFNSSDVRDNVSILSGMTMDETEKDRLLIEKEAEIRRMQQELAKIQDQIRKQSLQPSDQNVVNNIVAHSNGTTTTTTNGHSNL</sequence>
<dbReference type="InterPro" id="IPR016491">
    <property type="entry name" value="Septin"/>
</dbReference>
<dbReference type="AlphaFoldDB" id="A0A6P6Y6Y9"/>
<evidence type="ECO:0000256" key="7">
    <source>
        <dbReference type="PIRNR" id="PIRNR006698"/>
    </source>
</evidence>
<accession>A0A6P6Y6Y9</accession>
<dbReference type="Proteomes" id="UP000515146">
    <property type="component" value="Unplaced"/>
</dbReference>
<dbReference type="PANTHER" id="PTHR18884">
    <property type="entry name" value="SEPTIN"/>
    <property type="match status" value="1"/>
</dbReference>
<evidence type="ECO:0000313" key="12">
    <source>
        <dbReference type="RefSeq" id="XP_027200289.1"/>
    </source>
</evidence>
<comment type="subcellular location">
    <subcellularLocation>
        <location evidence="1">Cleavage furrow</location>
    </subcellularLocation>
</comment>
<evidence type="ECO:0000256" key="8">
    <source>
        <dbReference type="RuleBase" id="RU004560"/>
    </source>
</evidence>
<keyword evidence="4 9" id="KW-0175">Coiled coil</keyword>
<evidence type="ECO:0000256" key="2">
    <source>
        <dbReference type="ARBA" id="ARBA00022618"/>
    </source>
</evidence>
<protein>
    <recommendedName>
        <fullName evidence="7">Septin</fullName>
    </recommendedName>
</protein>
<gene>
    <name evidence="12" type="primary">LOC113794368</name>
</gene>
<dbReference type="GO" id="GO:0051301">
    <property type="term" value="P:cell division"/>
    <property type="evidence" value="ECO:0007669"/>
    <property type="project" value="UniProtKB-KW"/>
</dbReference>
<dbReference type="GO" id="GO:0005525">
    <property type="term" value="F:GTP binding"/>
    <property type="evidence" value="ECO:0007669"/>
    <property type="project" value="UniProtKB-UniRule"/>
</dbReference>
<dbReference type="InterPro" id="IPR030379">
    <property type="entry name" value="G_SEPTIN_dom"/>
</dbReference>
<dbReference type="SUPFAM" id="SSF52540">
    <property type="entry name" value="P-loop containing nucleoside triphosphate hydrolases"/>
    <property type="match status" value="1"/>
</dbReference>
<dbReference type="PROSITE" id="PS51719">
    <property type="entry name" value="G_SEPTIN"/>
    <property type="match status" value="1"/>
</dbReference>
<dbReference type="FunFam" id="3.40.50.300:FF:000162">
    <property type="entry name" value="septin-7 isoform X1"/>
    <property type="match status" value="1"/>
</dbReference>
<dbReference type="KEGG" id="dpte:113794368"/>
<dbReference type="Pfam" id="PF00735">
    <property type="entry name" value="Septin"/>
    <property type="match status" value="1"/>
</dbReference>
<feature type="coiled-coil region" evidence="9">
    <location>
        <begin position="334"/>
        <end position="361"/>
    </location>
</feature>
<dbReference type="InParanoid" id="A0A6P6Y6Y9"/>
<dbReference type="PIRSF" id="PIRSF006698">
    <property type="entry name" value="Septin"/>
    <property type="match status" value="1"/>
</dbReference>
<keyword evidence="3 8" id="KW-0547">Nucleotide-binding</keyword>
<keyword evidence="6" id="KW-0131">Cell cycle</keyword>
<dbReference type="OMA" id="EASHAEI"/>
<dbReference type="GeneID" id="113794368"/>
<keyword evidence="5 8" id="KW-0342">GTP-binding</keyword>
<evidence type="ECO:0000259" key="10">
    <source>
        <dbReference type="PROSITE" id="PS51719"/>
    </source>
</evidence>
<evidence type="ECO:0000256" key="1">
    <source>
        <dbReference type="ARBA" id="ARBA00004626"/>
    </source>
</evidence>
<dbReference type="FunCoup" id="A0A6P6Y6Y9">
    <property type="interactions" value="1195"/>
</dbReference>
<feature type="domain" description="Septin-type G" evidence="10">
    <location>
        <begin position="24"/>
        <end position="296"/>
    </location>
</feature>
<dbReference type="CDD" id="cd01850">
    <property type="entry name" value="CDC_Septin"/>
    <property type="match status" value="1"/>
</dbReference>
<dbReference type="GO" id="GO:0032154">
    <property type="term" value="C:cleavage furrow"/>
    <property type="evidence" value="ECO:0007669"/>
    <property type="project" value="UniProtKB-SubCell"/>
</dbReference>
<keyword evidence="11" id="KW-1185">Reference proteome</keyword>
<evidence type="ECO:0000256" key="5">
    <source>
        <dbReference type="ARBA" id="ARBA00023134"/>
    </source>
</evidence>
<organism evidence="11 12">
    <name type="scientific">Dermatophagoides pteronyssinus</name>
    <name type="common">European house dust mite</name>
    <dbReference type="NCBI Taxonomy" id="6956"/>
    <lineage>
        <taxon>Eukaryota</taxon>
        <taxon>Metazoa</taxon>
        <taxon>Ecdysozoa</taxon>
        <taxon>Arthropoda</taxon>
        <taxon>Chelicerata</taxon>
        <taxon>Arachnida</taxon>
        <taxon>Acari</taxon>
        <taxon>Acariformes</taxon>
        <taxon>Sarcoptiformes</taxon>
        <taxon>Astigmata</taxon>
        <taxon>Psoroptidia</taxon>
        <taxon>Analgoidea</taxon>
        <taxon>Pyroglyphidae</taxon>
        <taxon>Dermatophagoidinae</taxon>
        <taxon>Dermatophagoides</taxon>
    </lineage>
</organism>
<dbReference type="OrthoDB" id="416553at2759"/>
<dbReference type="InterPro" id="IPR027417">
    <property type="entry name" value="P-loop_NTPase"/>
</dbReference>
<proteinExistence type="inferred from homology"/>
<evidence type="ECO:0000256" key="6">
    <source>
        <dbReference type="ARBA" id="ARBA00023306"/>
    </source>
</evidence>
<dbReference type="GO" id="GO:0005856">
    <property type="term" value="C:cytoskeleton"/>
    <property type="evidence" value="ECO:0007669"/>
    <property type="project" value="UniProtKB-ARBA"/>
</dbReference>
<evidence type="ECO:0000313" key="11">
    <source>
        <dbReference type="Proteomes" id="UP000515146"/>
    </source>
</evidence>
<evidence type="ECO:0000256" key="9">
    <source>
        <dbReference type="SAM" id="Coils"/>
    </source>
</evidence>
<dbReference type="Gene3D" id="3.40.50.300">
    <property type="entry name" value="P-loop containing nucleotide triphosphate hydrolases"/>
    <property type="match status" value="1"/>
</dbReference>